<reference evidence="1 2" key="1">
    <citation type="submission" date="2020-04" db="EMBL/GenBank/DDBJ databases">
        <title>MicrobeNet Type strains.</title>
        <authorList>
            <person name="Nicholson A.C."/>
        </authorList>
    </citation>
    <scope>NUCLEOTIDE SEQUENCE [LARGE SCALE GENOMIC DNA]</scope>
    <source>
        <strain evidence="1 2">ATCC BAA-788</strain>
    </source>
</reference>
<comment type="caution">
    <text evidence="1">The sequence shown here is derived from an EMBL/GenBank/DDBJ whole genome shotgun (WGS) entry which is preliminary data.</text>
</comment>
<dbReference type="RefSeq" id="WP_168629320.1">
    <property type="nucleotide sequence ID" value="NZ_BONL01000033.1"/>
</dbReference>
<keyword evidence="2" id="KW-1185">Reference proteome</keyword>
<name>A0A7X6KU68_9CELL</name>
<dbReference type="AlphaFoldDB" id="A0A7X6KU68"/>
<protein>
    <submittedName>
        <fullName evidence="1">Uncharacterized protein</fullName>
    </submittedName>
</protein>
<dbReference type="EMBL" id="JAAXOX010000002">
    <property type="protein sequence ID" value="NKY22218.1"/>
    <property type="molecule type" value="Genomic_DNA"/>
</dbReference>
<gene>
    <name evidence="1" type="ORF">HGA03_06005</name>
</gene>
<sequence length="56" mass="6606">MKEQVEPRTCLQCGAEAEPATWMVEAGVRIPRYWRCTNRECESHQVPARERQFRLA</sequence>
<evidence type="ECO:0000313" key="2">
    <source>
        <dbReference type="Proteomes" id="UP000581206"/>
    </source>
</evidence>
<proteinExistence type="predicted"/>
<dbReference type="Proteomes" id="UP000581206">
    <property type="component" value="Unassembled WGS sequence"/>
</dbReference>
<accession>A0A7X6KU68</accession>
<organism evidence="1 2">
    <name type="scientific">Cellulomonas denverensis</name>
    <dbReference type="NCBI Taxonomy" id="264297"/>
    <lineage>
        <taxon>Bacteria</taxon>
        <taxon>Bacillati</taxon>
        <taxon>Actinomycetota</taxon>
        <taxon>Actinomycetes</taxon>
        <taxon>Micrococcales</taxon>
        <taxon>Cellulomonadaceae</taxon>
        <taxon>Cellulomonas</taxon>
    </lineage>
</organism>
<evidence type="ECO:0000313" key="1">
    <source>
        <dbReference type="EMBL" id="NKY22218.1"/>
    </source>
</evidence>